<dbReference type="SUPFAM" id="SSF56563">
    <property type="entry name" value="Major capsid protein gp5"/>
    <property type="match status" value="1"/>
</dbReference>
<evidence type="ECO:0000313" key="1">
    <source>
        <dbReference type="EMBL" id="THV32932.1"/>
    </source>
</evidence>
<dbReference type="Pfam" id="PF20911">
    <property type="entry name" value="GP7"/>
    <property type="match status" value="1"/>
</dbReference>
<sequence length="309" mass="33038">MALTLLEASKLNPGEVLRNSVIKMFAENSDILAAIPFDDIPGGSLSYNVEGKLPSVGFRGFNEGYQESTGIINPATETLRIAGGDMDVDLALIKTRGEGVRATHEAMKVKAFSLKIASKIINGDSQVNPREFDGLRVRIVGDQLVPANLTAPNANSPLSLEALDAAIDKVDGATHLIMSKAMRRKLTAAARAGVGGDITYTVDDFGRRVTMYNDLPILIADYDDEGQEIMPFNEAGPAGGDDCGSIYVVNLSDGYLTGIQNGVMDVRDLGEVDDKPVLRTRVDWLVSLCVMHGRAAARVWGITNATPTA</sequence>
<organism evidence="1 2">
    <name type="scientific">Rhizobium rosettiformans W3</name>
    <dbReference type="NCBI Taxonomy" id="538378"/>
    <lineage>
        <taxon>Bacteria</taxon>
        <taxon>Pseudomonadati</taxon>
        <taxon>Pseudomonadota</taxon>
        <taxon>Alphaproteobacteria</taxon>
        <taxon>Hyphomicrobiales</taxon>
        <taxon>Rhizobiaceae</taxon>
        <taxon>Rhizobium/Agrobacterium group</taxon>
        <taxon>Rhizobium</taxon>
    </lineage>
</organism>
<dbReference type="EMBL" id="STGU01000012">
    <property type="protein sequence ID" value="THV32932.1"/>
    <property type="molecule type" value="Genomic_DNA"/>
</dbReference>
<evidence type="ECO:0008006" key="3">
    <source>
        <dbReference type="Google" id="ProtNLM"/>
    </source>
</evidence>
<reference evidence="1 2" key="1">
    <citation type="submission" date="2019-04" db="EMBL/GenBank/DDBJ databases">
        <title>genome sequence of strain W3.</title>
        <authorList>
            <person name="Gao J."/>
            <person name="Sun J."/>
        </authorList>
    </citation>
    <scope>NUCLEOTIDE SEQUENCE [LARGE SCALE GENOMIC DNA]</scope>
    <source>
        <strain evidence="1 2">W3</strain>
    </source>
</reference>
<dbReference type="InterPro" id="IPR048813">
    <property type="entry name" value="GP7-like"/>
</dbReference>
<name>A0A4S8PTE3_9HYPH</name>
<gene>
    <name evidence="1" type="ORF">FAA86_18755</name>
</gene>
<proteinExistence type="predicted"/>
<dbReference type="AlphaFoldDB" id="A0A4S8PTE3"/>
<accession>A0A4S8PTE3</accession>
<comment type="caution">
    <text evidence="1">The sequence shown here is derived from an EMBL/GenBank/DDBJ whole genome shotgun (WGS) entry which is preliminary data.</text>
</comment>
<protein>
    <recommendedName>
        <fullName evidence="3">Phage major capsid protein</fullName>
    </recommendedName>
</protein>
<dbReference type="RefSeq" id="WP_136542638.1">
    <property type="nucleotide sequence ID" value="NZ_STGU01000012.1"/>
</dbReference>
<dbReference type="Proteomes" id="UP000307378">
    <property type="component" value="Unassembled WGS sequence"/>
</dbReference>
<dbReference type="NCBIfam" id="NF045672">
    <property type="entry name" value="MCP_gp7_epsi_15"/>
    <property type="match status" value="1"/>
</dbReference>
<evidence type="ECO:0000313" key="2">
    <source>
        <dbReference type="Proteomes" id="UP000307378"/>
    </source>
</evidence>